<sequence length="218" mass="23796">MPGQANDKKVLKSNSSGTANFDETSFSEQSRRDLRELFTMIARLQAENTALRATAHLEAIADRLREQVEKLEPPQPEEGRGNPLSRRFQRLASAAIDLPLDIKDDDLSINDLALLCTVLEDEKRRAALLSFAGDSVTFPDLSFCLRSLGEGTLVGFLVDEGGRRPHCSIHGDLFERSAGPAGCGFPPPSSSVEISMVVGTGKFLHLRVKLPVIPRTAL</sequence>
<dbReference type="AlphaFoldDB" id="A0A8H5ICM2"/>
<name>A0A8H5ICM2_9HYPO</name>
<feature type="compositionally biased region" description="Polar residues" evidence="1">
    <location>
        <begin position="12"/>
        <end position="28"/>
    </location>
</feature>
<accession>A0A8H5ICM2</accession>
<reference evidence="2 3" key="1">
    <citation type="submission" date="2020-05" db="EMBL/GenBank/DDBJ databases">
        <title>Identification and distribution of gene clusters putatively required for synthesis of sphingolipid metabolism inhibitors in phylogenetically diverse species of the filamentous fungus Fusarium.</title>
        <authorList>
            <person name="Kim H.-S."/>
            <person name="Busman M."/>
            <person name="Brown D.W."/>
            <person name="Divon H."/>
            <person name="Uhlig S."/>
            <person name="Proctor R.H."/>
        </authorList>
    </citation>
    <scope>NUCLEOTIDE SEQUENCE [LARGE SCALE GENOMIC DNA]</scope>
    <source>
        <strain evidence="2 3">NRRL 25196</strain>
    </source>
</reference>
<evidence type="ECO:0000313" key="3">
    <source>
        <dbReference type="Proteomes" id="UP000574317"/>
    </source>
</evidence>
<dbReference type="Proteomes" id="UP000574317">
    <property type="component" value="Unassembled WGS sequence"/>
</dbReference>
<feature type="compositionally biased region" description="Basic and acidic residues" evidence="1">
    <location>
        <begin position="1"/>
        <end position="10"/>
    </location>
</feature>
<comment type="caution">
    <text evidence="2">The sequence shown here is derived from an EMBL/GenBank/DDBJ whole genome shotgun (WGS) entry which is preliminary data.</text>
</comment>
<dbReference type="EMBL" id="JAAOAO010000683">
    <property type="protein sequence ID" value="KAF5533390.1"/>
    <property type="molecule type" value="Genomic_DNA"/>
</dbReference>
<organism evidence="2 3">
    <name type="scientific">Fusarium napiforme</name>
    <dbReference type="NCBI Taxonomy" id="42672"/>
    <lineage>
        <taxon>Eukaryota</taxon>
        <taxon>Fungi</taxon>
        <taxon>Dikarya</taxon>
        <taxon>Ascomycota</taxon>
        <taxon>Pezizomycotina</taxon>
        <taxon>Sordariomycetes</taxon>
        <taxon>Hypocreomycetidae</taxon>
        <taxon>Hypocreales</taxon>
        <taxon>Nectriaceae</taxon>
        <taxon>Fusarium</taxon>
        <taxon>Fusarium fujikuroi species complex</taxon>
    </lineage>
</organism>
<gene>
    <name evidence="2" type="ORF">FNAPI_12701</name>
</gene>
<protein>
    <submittedName>
        <fullName evidence="2">Uncharacterized protein</fullName>
    </submittedName>
</protein>
<evidence type="ECO:0000256" key="1">
    <source>
        <dbReference type="SAM" id="MobiDB-lite"/>
    </source>
</evidence>
<feature type="region of interest" description="Disordered" evidence="1">
    <location>
        <begin position="1"/>
        <end position="28"/>
    </location>
</feature>
<proteinExistence type="predicted"/>
<evidence type="ECO:0000313" key="2">
    <source>
        <dbReference type="EMBL" id="KAF5533390.1"/>
    </source>
</evidence>
<keyword evidence="3" id="KW-1185">Reference proteome</keyword>